<reference evidence="3" key="1">
    <citation type="journal article" date="2020" name="bioRxiv">
        <title>Hybrid origin of Populus tomentosa Carr. identified through genome sequencing and phylogenomic analysis.</title>
        <authorList>
            <person name="An X."/>
            <person name="Gao K."/>
            <person name="Chen Z."/>
            <person name="Li J."/>
            <person name="Yang X."/>
            <person name="Yang X."/>
            <person name="Zhou J."/>
            <person name="Guo T."/>
            <person name="Zhao T."/>
            <person name="Huang S."/>
            <person name="Miao D."/>
            <person name="Khan W.U."/>
            <person name="Rao P."/>
            <person name="Ye M."/>
            <person name="Lei B."/>
            <person name="Liao W."/>
            <person name="Wang J."/>
            <person name="Ji L."/>
            <person name="Li Y."/>
            <person name="Guo B."/>
            <person name="Mustafa N.S."/>
            <person name="Li S."/>
            <person name="Yun Q."/>
            <person name="Keller S.R."/>
            <person name="Mao J."/>
            <person name="Zhang R."/>
            <person name="Strauss S.H."/>
        </authorList>
    </citation>
    <scope>NUCLEOTIDE SEQUENCE</scope>
    <source>
        <strain evidence="3">GM15</strain>
        <tissue evidence="3">Leaf</tissue>
    </source>
</reference>
<proteinExistence type="inferred from homology"/>
<keyword evidence="1" id="KW-0931">ER-Golgi transport</keyword>
<dbReference type="PANTHER" id="PTHR11141:SF6">
    <property type="entry name" value="PROTEIN TRANSPORT PROTEIN SEC23 A"/>
    <property type="match status" value="1"/>
</dbReference>
<sequence length="288" mass="32883">MDMRGTIDERIKDIALKFGSVVPNSKLHQFPKELSALSNLLFHLRRGPLLGSIIGHEDERSFLRNLFLNASSDLSLRMVAPRCLMHREGALLRNYQLMTLQCSLIQLLFLTMVQMSSFGCWELLSDCYSHAYIKLVLGAELAADEGRSAAALAACRTLAEEITELRFLAPRILAFKEGTSQARYFVSRLIPAHKDPPYEQEARFPQLRSLTIEQRMKLKTSFIHFDDPSFSDMLLESNTNFLFLPPSSHLLSSSLFRAIFMPHVWDADLLISLSQMSIQYRFAFWDGD</sequence>
<dbReference type="InterPro" id="IPR037364">
    <property type="entry name" value="Sec23"/>
</dbReference>
<accession>A0A8X8D2H1</accession>
<dbReference type="PANTHER" id="PTHR11141">
    <property type="entry name" value="PROTEIN TRANSPORT PROTEIN SEC23"/>
    <property type="match status" value="1"/>
</dbReference>
<keyword evidence="1" id="KW-0862">Zinc</keyword>
<protein>
    <recommendedName>
        <fullName evidence="1">Protein transport protein SEC23</fullName>
    </recommendedName>
</protein>
<keyword evidence="1" id="KW-0963">Cytoplasm</keyword>
<dbReference type="GO" id="GO:0070971">
    <property type="term" value="C:endoplasmic reticulum exit site"/>
    <property type="evidence" value="ECO:0007669"/>
    <property type="project" value="TreeGrafter"/>
</dbReference>
<dbReference type="OrthoDB" id="3979788at2759"/>
<keyword evidence="1" id="KW-0968">Cytoplasmic vesicle</keyword>
<comment type="caution">
    <text evidence="3">The sequence shown here is derived from an EMBL/GenBank/DDBJ whole genome shotgun (WGS) entry which is preliminary data.</text>
</comment>
<name>A0A8X8D2H1_POPTO</name>
<keyword evidence="1" id="KW-0479">Metal-binding</keyword>
<organism evidence="3 4">
    <name type="scientific">Populus tomentosa</name>
    <name type="common">Chinese white poplar</name>
    <dbReference type="NCBI Taxonomy" id="118781"/>
    <lineage>
        <taxon>Eukaryota</taxon>
        <taxon>Viridiplantae</taxon>
        <taxon>Streptophyta</taxon>
        <taxon>Embryophyta</taxon>
        <taxon>Tracheophyta</taxon>
        <taxon>Spermatophyta</taxon>
        <taxon>Magnoliopsida</taxon>
        <taxon>eudicotyledons</taxon>
        <taxon>Gunneridae</taxon>
        <taxon>Pentapetalae</taxon>
        <taxon>rosids</taxon>
        <taxon>fabids</taxon>
        <taxon>Malpighiales</taxon>
        <taxon>Salicaceae</taxon>
        <taxon>Saliceae</taxon>
        <taxon>Populus</taxon>
    </lineage>
</organism>
<dbReference type="GO" id="GO:0006886">
    <property type="term" value="P:intracellular protein transport"/>
    <property type="evidence" value="ECO:0007669"/>
    <property type="project" value="InterPro"/>
</dbReference>
<evidence type="ECO:0000313" key="4">
    <source>
        <dbReference type="Proteomes" id="UP000886885"/>
    </source>
</evidence>
<keyword evidence="1" id="KW-0472">Membrane</keyword>
<keyword evidence="4" id="KW-1185">Reference proteome</keyword>
<dbReference type="InterPro" id="IPR006900">
    <property type="entry name" value="Sec23/24_helical_dom"/>
</dbReference>
<dbReference type="GO" id="GO:0090110">
    <property type="term" value="P:COPII-coated vesicle cargo loading"/>
    <property type="evidence" value="ECO:0007669"/>
    <property type="project" value="TreeGrafter"/>
</dbReference>
<evidence type="ECO:0000259" key="2">
    <source>
        <dbReference type="Pfam" id="PF04815"/>
    </source>
</evidence>
<dbReference type="Proteomes" id="UP000886885">
    <property type="component" value="Chromosome 2D"/>
</dbReference>
<dbReference type="EMBL" id="JAAWWB010000004">
    <property type="protein sequence ID" value="KAG6784971.1"/>
    <property type="molecule type" value="Genomic_DNA"/>
</dbReference>
<comment type="similarity">
    <text evidence="1">Belongs to the SEC23/SEC24 family. SEC23 subfamily.</text>
</comment>
<keyword evidence="1" id="KW-0256">Endoplasmic reticulum</keyword>
<dbReference type="Pfam" id="PF04815">
    <property type="entry name" value="Sec23_helical"/>
    <property type="match status" value="1"/>
</dbReference>
<dbReference type="GO" id="GO:0005789">
    <property type="term" value="C:endoplasmic reticulum membrane"/>
    <property type="evidence" value="ECO:0007669"/>
    <property type="project" value="UniProtKB-SubCell"/>
</dbReference>
<dbReference type="GO" id="GO:0030127">
    <property type="term" value="C:COPII vesicle coat"/>
    <property type="evidence" value="ECO:0007669"/>
    <property type="project" value="InterPro"/>
</dbReference>
<feature type="domain" description="Sec23/Sec24 helical" evidence="2">
    <location>
        <begin position="2"/>
        <end position="76"/>
    </location>
</feature>
<comment type="function">
    <text evidence="1">Component of the coat protein complex II (COPII) which promotes the formation of transport vesicles from the endoplasmic reticulum (ER). The coat has two main functions, the physical deformation of the endoplasmic reticulum membrane into vesicles and the selection of cargo molecules.</text>
</comment>
<evidence type="ECO:0000256" key="1">
    <source>
        <dbReference type="RuleBase" id="RU365030"/>
    </source>
</evidence>
<dbReference type="AlphaFoldDB" id="A0A8X8D2H1"/>
<keyword evidence="1" id="KW-0813">Transport</keyword>
<gene>
    <name evidence="3" type="ORF">POTOM_010685</name>
</gene>
<keyword evidence="1" id="KW-0653">Protein transport</keyword>
<dbReference type="GO" id="GO:0005096">
    <property type="term" value="F:GTPase activator activity"/>
    <property type="evidence" value="ECO:0007669"/>
    <property type="project" value="TreeGrafter"/>
</dbReference>
<comment type="subcellular location">
    <subcellularLocation>
        <location evidence="1">Cytoplasmic vesicle</location>
        <location evidence="1">COPII-coated vesicle membrane</location>
        <topology evidence="1">Peripheral membrane protein</topology>
        <orientation evidence="1">Cytoplasmic side</orientation>
    </subcellularLocation>
    <subcellularLocation>
        <location evidence="1">Endoplasmic reticulum membrane</location>
        <topology evidence="1">Peripheral membrane protein</topology>
        <orientation evidence="1">Cytoplasmic side</orientation>
    </subcellularLocation>
</comment>
<evidence type="ECO:0000313" key="3">
    <source>
        <dbReference type="EMBL" id="KAG6784971.1"/>
    </source>
</evidence>
<dbReference type="GO" id="GO:0046872">
    <property type="term" value="F:metal ion binding"/>
    <property type="evidence" value="ECO:0007669"/>
    <property type="project" value="UniProtKB-KW"/>
</dbReference>